<name>A0A9D4QHC1_RHISA</name>
<accession>A0A9D4QHC1</accession>
<keyword evidence="2" id="KW-1185">Reference proteome</keyword>
<sequence>MEDLFLGYRVPKQTVAKSVGGHINVDRMDEQTFRRLFHFCKDELPVLTDVLKIQTIRCSHKASPYWDKKPFRWGLRRLAYPNRWWDLEPIFGRQSSALFNIVSQLFHHIDGTFGHLLADVNNHSWLTLSDLEQYSEIST</sequence>
<evidence type="ECO:0000313" key="1">
    <source>
        <dbReference type="EMBL" id="KAH7982872.1"/>
    </source>
</evidence>
<dbReference type="Proteomes" id="UP000821837">
    <property type="component" value="Chromosome 1"/>
</dbReference>
<dbReference type="EMBL" id="JABSTV010001245">
    <property type="protein sequence ID" value="KAH7982872.1"/>
    <property type="molecule type" value="Genomic_DNA"/>
</dbReference>
<reference evidence="1" key="2">
    <citation type="submission" date="2021-09" db="EMBL/GenBank/DDBJ databases">
        <authorList>
            <person name="Jia N."/>
            <person name="Wang J."/>
            <person name="Shi W."/>
            <person name="Du L."/>
            <person name="Sun Y."/>
            <person name="Zhan W."/>
            <person name="Jiang J."/>
            <person name="Wang Q."/>
            <person name="Zhang B."/>
            <person name="Ji P."/>
            <person name="Sakyi L.B."/>
            <person name="Cui X."/>
            <person name="Yuan T."/>
            <person name="Jiang B."/>
            <person name="Yang W."/>
            <person name="Lam T.T.-Y."/>
            <person name="Chang Q."/>
            <person name="Ding S."/>
            <person name="Wang X."/>
            <person name="Zhu J."/>
            <person name="Ruan X."/>
            <person name="Zhao L."/>
            <person name="Wei J."/>
            <person name="Que T."/>
            <person name="Du C."/>
            <person name="Cheng J."/>
            <person name="Dai P."/>
            <person name="Han X."/>
            <person name="Huang E."/>
            <person name="Gao Y."/>
            <person name="Liu J."/>
            <person name="Shao H."/>
            <person name="Ye R."/>
            <person name="Li L."/>
            <person name="Wei W."/>
            <person name="Wang X."/>
            <person name="Wang C."/>
            <person name="Huo Q."/>
            <person name="Li W."/>
            <person name="Guo W."/>
            <person name="Chen H."/>
            <person name="Chen S."/>
            <person name="Zhou L."/>
            <person name="Zhou L."/>
            <person name="Ni X."/>
            <person name="Tian J."/>
            <person name="Zhou Y."/>
            <person name="Sheng Y."/>
            <person name="Liu T."/>
            <person name="Pan Y."/>
            <person name="Xia L."/>
            <person name="Li J."/>
            <person name="Zhao F."/>
            <person name="Cao W."/>
        </authorList>
    </citation>
    <scope>NUCLEOTIDE SEQUENCE</scope>
    <source>
        <strain evidence="1">Rsan-2018</strain>
        <tissue evidence="1">Larvae</tissue>
    </source>
</reference>
<proteinExistence type="predicted"/>
<gene>
    <name evidence="1" type="ORF">HPB52_007871</name>
</gene>
<reference evidence="1" key="1">
    <citation type="journal article" date="2020" name="Cell">
        <title>Large-Scale Comparative Analyses of Tick Genomes Elucidate Their Genetic Diversity and Vector Capacities.</title>
        <authorList>
            <consortium name="Tick Genome and Microbiome Consortium (TIGMIC)"/>
            <person name="Jia N."/>
            <person name="Wang J."/>
            <person name="Shi W."/>
            <person name="Du L."/>
            <person name="Sun Y."/>
            <person name="Zhan W."/>
            <person name="Jiang J.F."/>
            <person name="Wang Q."/>
            <person name="Zhang B."/>
            <person name="Ji P."/>
            <person name="Bell-Sakyi L."/>
            <person name="Cui X.M."/>
            <person name="Yuan T.T."/>
            <person name="Jiang B.G."/>
            <person name="Yang W.F."/>
            <person name="Lam T.T."/>
            <person name="Chang Q.C."/>
            <person name="Ding S.J."/>
            <person name="Wang X.J."/>
            <person name="Zhu J.G."/>
            <person name="Ruan X.D."/>
            <person name="Zhao L."/>
            <person name="Wei J.T."/>
            <person name="Ye R.Z."/>
            <person name="Que T.C."/>
            <person name="Du C.H."/>
            <person name="Zhou Y.H."/>
            <person name="Cheng J.X."/>
            <person name="Dai P.F."/>
            <person name="Guo W.B."/>
            <person name="Han X.H."/>
            <person name="Huang E.J."/>
            <person name="Li L.F."/>
            <person name="Wei W."/>
            <person name="Gao Y.C."/>
            <person name="Liu J.Z."/>
            <person name="Shao H.Z."/>
            <person name="Wang X."/>
            <person name="Wang C.C."/>
            <person name="Yang T.C."/>
            <person name="Huo Q.B."/>
            <person name="Li W."/>
            <person name="Chen H.Y."/>
            <person name="Chen S.E."/>
            <person name="Zhou L.G."/>
            <person name="Ni X.B."/>
            <person name="Tian J.H."/>
            <person name="Sheng Y."/>
            <person name="Liu T."/>
            <person name="Pan Y.S."/>
            <person name="Xia L.Y."/>
            <person name="Li J."/>
            <person name="Zhao F."/>
            <person name="Cao W.C."/>
        </authorList>
    </citation>
    <scope>NUCLEOTIDE SEQUENCE</scope>
    <source>
        <strain evidence="1">Rsan-2018</strain>
    </source>
</reference>
<dbReference type="AlphaFoldDB" id="A0A9D4QHC1"/>
<evidence type="ECO:0000313" key="2">
    <source>
        <dbReference type="Proteomes" id="UP000821837"/>
    </source>
</evidence>
<organism evidence="1 2">
    <name type="scientific">Rhipicephalus sanguineus</name>
    <name type="common">Brown dog tick</name>
    <name type="synonym">Ixodes sanguineus</name>
    <dbReference type="NCBI Taxonomy" id="34632"/>
    <lineage>
        <taxon>Eukaryota</taxon>
        <taxon>Metazoa</taxon>
        <taxon>Ecdysozoa</taxon>
        <taxon>Arthropoda</taxon>
        <taxon>Chelicerata</taxon>
        <taxon>Arachnida</taxon>
        <taxon>Acari</taxon>
        <taxon>Parasitiformes</taxon>
        <taxon>Ixodida</taxon>
        <taxon>Ixodoidea</taxon>
        <taxon>Ixodidae</taxon>
        <taxon>Rhipicephalinae</taxon>
        <taxon>Rhipicephalus</taxon>
        <taxon>Rhipicephalus</taxon>
    </lineage>
</organism>
<dbReference type="PANTHER" id="PTHR34615:SF1">
    <property type="entry name" value="PX DOMAIN-CONTAINING PROTEIN"/>
    <property type="match status" value="1"/>
</dbReference>
<dbReference type="PANTHER" id="PTHR34615">
    <property type="entry name" value="PX DOMAIN-CONTAINING PROTEIN"/>
    <property type="match status" value="1"/>
</dbReference>
<protein>
    <submittedName>
        <fullName evidence="1">Uncharacterized protein</fullName>
    </submittedName>
</protein>
<comment type="caution">
    <text evidence="1">The sequence shown here is derived from an EMBL/GenBank/DDBJ whole genome shotgun (WGS) entry which is preliminary data.</text>
</comment>